<reference evidence="1 2" key="1">
    <citation type="journal article" date="2011" name="Genome Biol.">
        <title>Comparative genome sequence analysis underscores mycoparasitism as the ancestral life style of Trichoderma.</title>
        <authorList>
            <person name="Kubicek C.P."/>
            <person name="Herrera-Estrella A."/>
            <person name="Seidl-Seiboth V."/>
            <person name="Martinez D.A."/>
            <person name="Druzhinina I.S."/>
            <person name="Thon M."/>
            <person name="Zeilinger S."/>
            <person name="Casas-Flores S."/>
            <person name="Horwitz B.A."/>
            <person name="Mukherjee P.K."/>
            <person name="Mukherjee M."/>
            <person name="Kredics L."/>
            <person name="Alcaraz L.D."/>
            <person name="Aerts A."/>
            <person name="Antal Z."/>
            <person name="Atanasova L."/>
            <person name="Cervantes-Badillo M.G."/>
            <person name="Challacombe J."/>
            <person name="Chertkov O."/>
            <person name="McCluskey K."/>
            <person name="Coulpier F."/>
            <person name="Deshpande N."/>
            <person name="von Doehren H."/>
            <person name="Ebbole D.J."/>
            <person name="Esquivel-Naranjo E.U."/>
            <person name="Fekete E."/>
            <person name="Flipphi M."/>
            <person name="Glaser F."/>
            <person name="Gomez-Rodriguez E.Y."/>
            <person name="Gruber S."/>
            <person name="Han C."/>
            <person name="Henrissat B."/>
            <person name="Hermosa R."/>
            <person name="Hernandez-Onate M."/>
            <person name="Karaffa L."/>
            <person name="Kosti I."/>
            <person name="Le Crom S."/>
            <person name="Lindquist E."/>
            <person name="Lucas S."/>
            <person name="Luebeck M."/>
            <person name="Luebeck P.S."/>
            <person name="Margeot A."/>
            <person name="Metz B."/>
            <person name="Misra M."/>
            <person name="Nevalainen H."/>
            <person name="Omann M."/>
            <person name="Packer N."/>
            <person name="Perrone G."/>
            <person name="Uresti-Rivera E.E."/>
            <person name="Salamov A."/>
            <person name="Schmoll M."/>
            <person name="Seiboth B."/>
            <person name="Shapiro H."/>
            <person name="Sukno S."/>
            <person name="Tamayo-Ramos J.A."/>
            <person name="Tisch D."/>
            <person name="Wiest A."/>
            <person name="Wilkinson H.H."/>
            <person name="Zhang M."/>
            <person name="Coutinho P.M."/>
            <person name="Kenerley C.M."/>
            <person name="Monte E."/>
            <person name="Baker S.E."/>
            <person name="Grigoriev I.V."/>
        </authorList>
    </citation>
    <scope>NUCLEOTIDE SEQUENCE [LARGE SCALE GENOMIC DNA]</scope>
    <source>
        <strain evidence="2">ATCC 20476 / IMI 206040</strain>
    </source>
</reference>
<dbReference type="Proteomes" id="UP000005426">
    <property type="component" value="Unassembled WGS sequence"/>
</dbReference>
<evidence type="ECO:0000313" key="2">
    <source>
        <dbReference type="Proteomes" id="UP000005426"/>
    </source>
</evidence>
<name>G9P7W8_HYPAI</name>
<comment type="caution">
    <text evidence="1">The sequence shown here is derived from an EMBL/GenBank/DDBJ whole genome shotgun (WGS) entry which is preliminary data.</text>
</comment>
<gene>
    <name evidence="1" type="ORF">TRIATDRAFT_302111</name>
</gene>
<accession>G9P7W8</accession>
<sequence length="161" mass="18492">MYASDMVYPRQCRSCKQCENVLEYLYIQAFSNLFVLEDFYFGRVGDFEPSGHGLLRNAIGSVSWFHMTRKTHSRIKLNGIMTSFPFSTFALWFGCSLPSMDAFTPIRNTRAYATTDTSPFPDVEQLRVKKTSKVVSTIATTKNLHLRFIFVPISYKHGYAL</sequence>
<dbReference type="HOGENOM" id="CLU_1643930_0_0_1"/>
<protein>
    <submittedName>
        <fullName evidence="1">Uncharacterized protein</fullName>
    </submittedName>
</protein>
<evidence type="ECO:0000313" key="1">
    <source>
        <dbReference type="EMBL" id="EHK41655.1"/>
    </source>
</evidence>
<organism evidence="1 2">
    <name type="scientific">Hypocrea atroviridis (strain ATCC 20476 / IMI 206040)</name>
    <name type="common">Trichoderma atroviride</name>
    <dbReference type="NCBI Taxonomy" id="452589"/>
    <lineage>
        <taxon>Eukaryota</taxon>
        <taxon>Fungi</taxon>
        <taxon>Dikarya</taxon>
        <taxon>Ascomycota</taxon>
        <taxon>Pezizomycotina</taxon>
        <taxon>Sordariomycetes</taxon>
        <taxon>Hypocreomycetidae</taxon>
        <taxon>Hypocreales</taxon>
        <taxon>Hypocreaceae</taxon>
        <taxon>Trichoderma</taxon>
    </lineage>
</organism>
<dbReference type="AlphaFoldDB" id="G9P7W8"/>
<keyword evidence="2" id="KW-1185">Reference proteome</keyword>
<dbReference type="EMBL" id="ABDG02000027">
    <property type="protein sequence ID" value="EHK41655.1"/>
    <property type="molecule type" value="Genomic_DNA"/>
</dbReference>
<proteinExistence type="predicted"/>